<evidence type="ECO:0000256" key="3">
    <source>
        <dbReference type="ARBA" id="ARBA00004887"/>
    </source>
</evidence>
<dbReference type="GO" id="GO:0009231">
    <property type="term" value="P:riboflavin biosynthetic process"/>
    <property type="evidence" value="ECO:0007669"/>
    <property type="project" value="UniProtKB-KW"/>
</dbReference>
<gene>
    <name evidence="12" type="primary">ribE</name>
    <name evidence="12" type="ORF">MCCS_18720</name>
</gene>
<accession>A0A1W7AEE1</accession>
<evidence type="ECO:0000256" key="10">
    <source>
        <dbReference type="PROSITE-ProRule" id="PRU00524"/>
    </source>
</evidence>
<sequence length="207" mass="22962">MFTGIVEEVGTISQMKQQSDTTVMTINCQKILSDMHIGDSISVNGVCLTVTSFNAQSFTVDIVRGTSAITLFHTMKVGTEVNLERALLPTTRLGGHFVSGHIDTSVSVKRIQQNEKTYIIELVCPEQFRRNVIPKGSIAVNGISLTIFELTNTITLNIIPETVRSTMLKTLKTGDKVHIEFDMLGKYILNQMKSSETLTLSKLEMMM</sequence>
<dbReference type="AlphaFoldDB" id="A0A1W7AEE1"/>
<protein>
    <recommendedName>
        <fullName evidence="5 9">Riboflavin synthase</fullName>
        <ecNumber evidence="4 9">2.5.1.9</ecNumber>
    </recommendedName>
</protein>
<evidence type="ECO:0000256" key="5">
    <source>
        <dbReference type="ARBA" id="ARBA00013950"/>
    </source>
</evidence>
<evidence type="ECO:0000256" key="6">
    <source>
        <dbReference type="ARBA" id="ARBA00022619"/>
    </source>
</evidence>
<dbReference type="NCBIfam" id="NF009566">
    <property type="entry name" value="PRK13020.1"/>
    <property type="match status" value="1"/>
</dbReference>
<evidence type="ECO:0000259" key="11">
    <source>
        <dbReference type="PROSITE" id="PS51177"/>
    </source>
</evidence>
<dbReference type="PROSITE" id="PS51177">
    <property type="entry name" value="LUMAZINE_BIND"/>
    <property type="match status" value="2"/>
</dbReference>
<dbReference type="Gene3D" id="2.40.30.20">
    <property type="match status" value="2"/>
</dbReference>
<dbReference type="CDD" id="cd00402">
    <property type="entry name" value="Riboflavin_synthase_like"/>
    <property type="match status" value="1"/>
</dbReference>
<dbReference type="PIRSF" id="PIRSF000498">
    <property type="entry name" value="Riboflavin_syn_A"/>
    <property type="match status" value="1"/>
</dbReference>
<dbReference type="NCBIfam" id="TIGR00187">
    <property type="entry name" value="ribE"/>
    <property type="match status" value="1"/>
</dbReference>
<evidence type="ECO:0000256" key="4">
    <source>
        <dbReference type="ARBA" id="ARBA00012827"/>
    </source>
</evidence>
<feature type="repeat" description="Lumazine-binding" evidence="10">
    <location>
        <begin position="1"/>
        <end position="96"/>
    </location>
</feature>
<keyword evidence="13" id="KW-1185">Reference proteome</keyword>
<comment type="pathway">
    <text evidence="3">Cofactor biosynthesis; riboflavin biosynthesis; riboflavin from 2-hydroxy-3-oxobutyl phosphate and 5-amino-6-(D-ribitylamino)uracil: step 2/2.</text>
</comment>
<dbReference type="OrthoDB" id="9788537at2"/>
<proteinExistence type="predicted"/>
<dbReference type="Proteomes" id="UP000194154">
    <property type="component" value="Chromosome"/>
</dbReference>
<dbReference type="GeneID" id="35295965"/>
<dbReference type="InterPro" id="IPR001783">
    <property type="entry name" value="Lumazine-bd"/>
</dbReference>
<dbReference type="PANTHER" id="PTHR21098">
    <property type="entry name" value="RIBOFLAVIN SYNTHASE ALPHA CHAIN"/>
    <property type="match status" value="1"/>
</dbReference>
<dbReference type="FunFam" id="2.40.30.20:FF:000003">
    <property type="entry name" value="Riboflavin synthase, alpha subunit"/>
    <property type="match status" value="1"/>
</dbReference>
<evidence type="ECO:0000256" key="9">
    <source>
        <dbReference type="NCBIfam" id="TIGR00187"/>
    </source>
</evidence>
<evidence type="ECO:0000256" key="1">
    <source>
        <dbReference type="ARBA" id="ARBA00000968"/>
    </source>
</evidence>
<name>A0A1W7AEE1_9STAP</name>
<dbReference type="STRING" id="1855823.MCCS_18720"/>
<comment type="catalytic activity">
    <reaction evidence="1">
        <text>2 6,7-dimethyl-8-(1-D-ribityl)lumazine + H(+) = 5-amino-6-(D-ribitylamino)uracil + riboflavin</text>
        <dbReference type="Rhea" id="RHEA:20772"/>
        <dbReference type="ChEBI" id="CHEBI:15378"/>
        <dbReference type="ChEBI" id="CHEBI:15934"/>
        <dbReference type="ChEBI" id="CHEBI:57986"/>
        <dbReference type="ChEBI" id="CHEBI:58201"/>
        <dbReference type="EC" id="2.5.1.9"/>
    </reaction>
</comment>
<evidence type="ECO:0000256" key="8">
    <source>
        <dbReference type="ARBA" id="ARBA00022737"/>
    </source>
</evidence>
<evidence type="ECO:0000256" key="2">
    <source>
        <dbReference type="ARBA" id="ARBA00002803"/>
    </source>
</evidence>
<dbReference type="RefSeq" id="WP_086043053.1">
    <property type="nucleotide sequence ID" value="NZ_CBCRZA010000004.1"/>
</dbReference>
<evidence type="ECO:0000313" key="12">
    <source>
        <dbReference type="EMBL" id="ARQ07500.1"/>
    </source>
</evidence>
<organism evidence="12 13">
    <name type="scientific">Macrococcoides canis</name>
    <dbReference type="NCBI Taxonomy" id="1855823"/>
    <lineage>
        <taxon>Bacteria</taxon>
        <taxon>Bacillati</taxon>
        <taxon>Bacillota</taxon>
        <taxon>Bacilli</taxon>
        <taxon>Bacillales</taxon>
        <taxon>Staphylococcaceae</taxon>
        <taxon>Macrococcoides</taxon>
    </lineage>
</organism>
<dbReference type="InterPro" id="IPR023366">
    <property type="entry name" value="ATP_synth_asu-like_sf"/>
</dbReference>
<dbReference type="NCBIfam" id="NF006767">
    <property type="entry name" value="PRK09289.1"/>
    <property type="match status" value="1"/>
</dbReference>
<keyword evidence="8" id="KW-0677">Repeat</keyword>
<feature type="domain" description="Lumazine-binding" evidence="11">
    <location>
        <begin position="97"/>
        <end position="192"/>
    </location>
</feature>
<dbReference type="InterPro" id="IPR026017">
    <property type="entry name" value="Lumazine-bd_dom"/>
</dbReference>
<dbReference type="InterPro" id="IPR017938">
    <property type="entry name" value="Riboflavin_synthase-like_b-brl"/>
</dbReference>
<dbReference type="GO" id="GO:0004746">
    <property type="term" value="F:riboflavin synthase activity"/>
    <property type="evidence" value="ECO:0007669"/>
    <property type="project" value="UniProtKB-UniRule"/>
</dbReference>
<evidence type="ECO:0000256" key="7">
    <source>
        <dbReference type="ARBA" id="ARBA00022679"/>
    </source>
</evidence>
<dbReference type="SUPFAM" id="SSF63380">
    <property type="entry name" value="Riboflavin synthase domain-like"/>
    <property type="match status" value="2"/>
</dbReference>
<dbReference type="Pfam" id="PF00677">
    <property type="entry name" value="Lum_binding"/>
    <property type="match status" value="2"/>
</dbReference>
<feature type="domain" description="Lumazine-binding" evidence="11">
    <location>
        <begin position="1"/>
        <end position="96"/>
    </location>
</feature>
<dbReference type="KEGG" id="mcak:MCCS_18720"/>
<dbReference type="EC" id="2.5.1.9" evidence="4 9"/>
<keyword evidence="7 12" id="KW-0808">Transferase</keyword>
<dbReference type="EMBL" id="CP021059">
    <property type="protein sequence ID" value="ARQ07500.1"/>
    <property type="molecule type" value="Genomic_DNA"/>
</dbReference>
<feature type="repeat" description="Lumazine-binding" evidence="10">
    <location>
        <begin position="97"/>
        <end position="192"/>
    </location>
</feature>
<reference evidence="12 13" key="1">
    <citation type="journal article" date="2017" name="Int. J. Syst. Evol. Microbiol.">
        <title>Macrococcus canis sp. nov., a skin bacterium associated with infections in dogs.</title>
        <authorList>
            <person name="Gobeli Brawand S."/>
            <person name="Cotting K."/>
            <person name="Gomez-Sanz E."/>
            <person name="Collaud A."/>
            <person name="Thomann A."/>
            <person name="Brodard I."/>
            <person name="Rodriguez-Campos S."/>
            <person name="Strauss C."/>
            <person name="Perreten V."/>
        </authorList>
    </citation>
    <scope>NUCLEOTIDE SEQUENCE [LARGE SCALE GENOMIC DNA]</scope>
    <source>
        <strain evidence="12 13">KM45013</strain>
    </source>
</reference>
<comment type="function">
    <text evidence="2">Catalyzes the dismutation of two molecules of 6,7-dimethyl-8-ribityllumazine, resulting in the formation of riboflavin and 5-amino-6-(D-ribitylamino)uracil.</text>
</comment>
<keyword evidence="6" id="KW-0686">Riboflavin biosynthesis</keyword>
<dbReference type="PANTHER" id="PTHR21098:SF12">
    <property type="entry name" value="RIBOFLAVIN SYNTHASE"/>
    <property type="match status" value="1"/>
</dbReference>
<evidence type="ECO:0000313" key="13">
    <source>
        <dbReference type="Proteomes" id="UP000194154"/>
    </source>
</evidence>